<dbReference type="PANTHER" id="PTHR43098">
    <property type="entry name" value="L-ORNITHINE N(5)-MONOOXYGENASE-RELATED"/>
    <property type="match status" value="1"/>
</dbReference>
<dbReference type="Gene3D" id="3.50.50.60">
    <property type="entry name" value="FAD/NAD(P)-binding domain"/>
    <property type="match status" value="3"/>
</dbReference>
<dbReference type="Proteomes" id="UP001444661">
    <property type="component" value="Unassembled WGS sequence"/>
</dbReference>
<dbReference type="InterPro" id="IPR050775">
    <property type="entry name" value="FAD-binding_Monooxygenases"/>
</dbReference>
<comment type="cofactor">
    <cofactor evidence="1">
        <name>FAD</name>
        <dbReference type="ChEBI" id="CHEBI:57692"/>
    </cofactor>
</comment>
<evidence type="ECO:0000256" key="4">
    <source>
        <dbReference type="ARBA" id="ARBA00022827"/>
    </source>
</evidence>
<organism evidence="7 8">
    <name type="scientific">Apiospora rasikravindrae</name>
    <dbReference type="NCBI Taxonomy" id="990691"/>
    <lineage>
        <taxon>Eukaryota</taxon>
        <taxon>Fungi</taxon>
        <taxon>Dikarya</taxon>
        <taxon>Ascomycota</taxon>
        <taxon>Pezizomycotina</taxon>
        <taxon>Sordariomycetes</taxon>
        <taxon>Xylariomycetidae</taxon>
        <taxon>Amphisphaeriales</taxon>
        <taxon>Apiosporaceae</taxon>
        <taxon>Apiospora</taxon>
    </lineage>
</organism>
<reference evidence="7 8" key="1">
    <citation type="submission" date="2023-01" db="EMBL/GenBank/DDBJ databases">
        <title>Analysis of 21 Apiospora genomes using comparative genomics revels a genus with tremendous synthesis potential of carbohydrate active enzymes and secondary metabolites.</title>
        <authorList>
            <person name="Sorensen T."/>
        </authorList>
    </citation>
    <scope>NUCLEOTIDE SEQUENCE [LARGE SCALE GENOMIC DNA]</scope>
    <source>
        <strain evidence="7 8">CBS 33761</strain>
    </source>
</reference>
<keyword evidence="8" id="KW-1185">Reference proteome</keyword>
<evidence type="ECO:0000313" key="7">
    <source>
        <dbReference type="EMBL" id="KAK8017900.1"/>
    </source>
</evidence>
<keyword evidence="6" id="KW-0560">Oxidoreductase</keyword>
<sequence>MDAHSTEDKYRAECDKRRAATTFHRRVDVYRDESLASLATDPWVNHDEVAKQPALLAEGSMVKFLVIGAGHAGLVYSAQLVQAGFSAQDIVLVDTAGGVGGTWYWNRYPGLCCDVEGYCYLPLLEETGFIPTQRYTRGEEIRQNAEIIADKFSLRGMFCTKFIGACWDEQKGRWAVTLQRQLGAKYEELNAPFTVYVQFLIATPGPVPNPSVPALPGLSDFLKEKAVWHTARWNYDYTGGSQDDPDMVNLKDKVVGIIGTGATAVQAVPELAKWARHVYVFQRTPVYCGPHVQSKTTPKTWAKVANGPGWQYKRMENLDKFYSDDPDARSEDNWVNDGRTHHPAVAAAFGSRRAKELLRLQDEGADRHTVIQEHIERLLSLERPGAERIREHIAHTVRDPATASSLTPWYPMWCKRPAYHASYLEAFNLSNVTLVDTDGQGVQSFTRTGVIVGGTGTGISIGNGSEAAGAAQREYQLDALVFATGYMVEGLGAAGIKSAEDQKTQTGAPAVVQGYRGRGGRQFSEKWASPEFGTVLGQATHGFPNLFFQTMSNVGISGNSTPAYVNGGRFVAHILKTATAQARGKVRMGTEDNDDNEEHSEHRLVIEATQEAENCWTDAVEKGADWFAGLGICTPTWFTGYQRLDNKTPTEQLAFRKRGLWPAGPLDYADIINKYIQEESLEGFAIRT</sequence>
<proteinExistence type="inferred from homology"/>
<comment type="caution">
    <text evidence="7">The sequence shown here is derived from an EMBL/GenBank/DDBJ whole genome shotgun (WGS) entry which is preliminary data.</text>
</comment>
<dbReference type="EMBL" id="JAQQWK010000013">
    <property type="protein sequence ID" value="KAK8017900.1"/>
    <property type="molecule type" value="Genomic_DNA"/>
</dbReference>
<dbReference type="SUPFAM" id="SSF51905">
    <property type="entry name" value="FAD/NAD(P)-binding domain"/>
    <property type="match status" value="1"/>
</dbReference>
<comment type="similarity">
    <text evidence="2">Belongs to the FAD-binding monooxygenase family.</text>
</comment>
<evidence type="ECO:0000256" key="5">
    <source>
        <dbReference type="ARBA" id="ARBA00022857"/>
    </source>
</evidence>
<keyword evidence="5" id="KW-0521">NADP</keyword>
<evidence type="ECO:0000313" key="8">
    <source>
        <dbReference type="Proteomes" id="UP001444661"/>
    </source>
</evidence>
<keyword evidence="4" id="KW-0274">FAD</keyword>
<gene>
    <name evidence="7" type="ORF">PG993_014226</name>
</gene>
<evidence type="ECO:0000256" key="2">
    <source>
        <dbReference type="ARBA" id="ARBA00010139"/>
    </source>
</evidence>
<evidence type="ECO:0000256" key="1">
    <source>
        <dbReference type="ARBA" id="ARBA00001974"/>
    </source>
</evidence>
<name>A0ABR1RTZ4_9PEZI</name>
<evidence type="ECO:0000256" key="3">
    <source>
        <dbReference type="ARBA" id="ARBA00022630"/>
    </source>
</evidence>
<dbReference type="Pfam" id="PF13450">
    <property type="entry name" value="NAD_binding_8"/>
    <property type="match status" value="1"/>
</dbReference>
<evidence type="ECO:0000256" key="6">
    <source>
        <dbReference type="ARBA" id="ARBA00023002"/>
    </source>
</evidence>
<protein>
    <submittedName>
        <fullName evidence="7">Uncharacterized protein</fullName>
    </submittedName>
</protein>
<keyword evidence="3" id="KW-0285">Flavoprotein</keyword>
<dbReference type="PANTHER" id="PTHR43098:SF2">
    <property type="entry name" value="FAD-BINDING MONOOXYGENASE AUSB-RELATED"/>
    <property type="match status" value="1"/>
</dbReference>
<accession>A0ABR1RTZ4</accession>
<dbReference type="InterPro" id="IPR036188">
    <property type="entry name" value="FAD/NAD-bd_sf"/>
</dbReference>